<evidence type="ECO:0000259" key="2">
    <source>
        <dbReference type="Pfam" id="PF12697"/>
    </source>
</evidence>
<feature type="domain" description="AB hydrolase-1" evidence="2">
    <location>
        <begin position="39"/>
        <end position="264"/>
    </location>
</feature>
<evidence type="ECO:0000256" key="1">
    <source>
        <dbReference type="SAM" id="SignalP"/>
    </source>
</evidence>
<feature type="chain" id="PRO_5046749937" evidence="1">
    <location>
        <begin position="30"/>
        <end position="279"/>
    </location>
</feature>
<dbReference type="EMBL" id="JBEPCV010000057">
    <property type="protein sequence ID" value="MER6909076.1"/>
    <property type="molecule type" value="Genomic_DNA"/>
</dbReference>
<evidence type="ECO:0000313" key="4">
    <source>
        <dbReference type="Proteomes" id="UP001490330"/>
    </source>
</evidence>
<dbReference type="PANTHER" id="PTHR37017">
    <property type="entry name" value="AB HYDROLASE-1 DOMAIN-CONTAINING PROTEIN-RELATED"/>
    <property type="match status" value="1"/>
</dbReference>
<sequence>MNRRSFSIAAATVAAGLVATGVLTQTAEATTTQTPKPTVVLVHGAWSDSSSWQGVAKRLQNDGYPVVAPAVPLRGLSSDATYLADYLKTINGPIVLVGHSYGGSVITQAATGNSHVTALVYAAAFAPDKGETASGLTAKFPGSHISDDANASIPTALNPVPFTDNGTTNVDLYIKSDKFRDVFLSNRRSARQAAVLAATQRPVTPQALGEPTGTPAWKTIPSWYLVAGDDHLIPPATERYMAHRAHAHTSEVNAPHDVLLTNPGTVTHVIEDAAHTTAH</sequence>
<dbReference type="InterPro" id="IPR029058">
    <property type="entry name" value="AB_hydrolase_fold"/>
</dbReference>
<dbReference type="RefSeq" id="WP_350724300.1">
    <property type="nucleotide sequence ID" value="NZ_JBEPCO010000053.1"/>
</dbReference>
<gene>
    <name evidence="3" type="ORF">ABT322_36225</name>
</gene>
<dbReference type="GO" id="GO:0016787">
    <property type="term" value="F:hydrolase activity"/>
    <property type="evidence" value="ECO:0007669"/>
    <property type="project" value="UniProtKB-KW"/>
</dbReference>
<keyword evidence="3" id="KW-0378">Hydrolase</keyword>
<proteinExistence type="predicted"/>
<name>A0ABV1VSP5_9ACTN</name>
<keyword evidence="4" id="KW-1185">Reference proteome</keyword>
<feature type="signal peptide" evidence="1">
    <location>
        <begin position="1"/>
        <end position="29"/>
    </location>
</feature>
<comment type="caution">
    <text evidence="3">The sequence shown here is derived from an EMBL/GenBank/DDBJ whole genome shotgun (WGS) entry which is preliminary data.</text>
</comment>
<dbReference type="Pfam" id="PF12697">
    <property type="entry name" value="Abhydrolase_6"/>
    <property type="match status" value="1"/>
</dbReference>
<evidence type="ECO:0000313" key="3">
    <source>
        <dbReference type="EMBL" id="MER6909076.1"/>
    </source>
</evidence>
<dbReference type="Proteomes" id="UP001490330">
    <property type="component" value="Unassembled WGS sequence"/>
</dbReference>
<protein>
    <submittedName>
        <fullName evidence="3">Alpha/beta hydrolase</fullName>
    </submittedName>
</protein>
<dbReference type="SUPFAM" id="SSF53474">
    <property type="entry name" value="alpha/beta-Hydrolases"/>
    <property type="match status" value="1"/>
</dbReference>
<reference evidence="3 4" key="1">
    <citation type="submission" date="2024-06" db="EMBL/GenBank/DDBJ databases">
        <title>The Natural Products Discovery Center: Release of the First 8490 Sequenced Strains for Exploring Actinobacteria Biosynthetic Diversity.</title>
        <authorList>
            <person name="Kalkreuter E."/>
            <person name="Kautsar S.A."/>
            <person name="Yang D."/>
            <person name="Bader C.D."/>
            <person name="Teijaro C.N."/>
            <person name="Fluegel L."/>
            <person name="Davis C.M."/>
            <person name="Simpson J.R."/>
            <person name="Lauterbach L."/>
            <person name="Steele A.D."/>
            <person name="Gui C."/>
            <person name="Meng S."/>
            <person name="Li G."/>
            <person name="Viehrig K."/>
            <person name="Ye F."/>
            <person name="Su P."/>
            <person name="Kiefer A.F."/>
            <person name="Nichols A."/>
            <person name="Cepeda A.J."/>
            <person name="Yan W."/>
            <person name="Fan B."/>
            <person name="Jiang Y."/>
            <person name="Adhikari A."/>
            <person name="Zheng C.-J."/>
            <person name="Schuster L."/>
            <person name="Cowan T.M."/>
            <person name="Smanski M.J."/>
            <person name="Chevrette M.G."/>
            <person name="De Carvalho L.P.S."/>
            <person name="Shen B."/>
        </authorList>
    </citation>
    <scope>NUCLEOTIDE SEQUENCE [LARGE SCALE GENOMIC DNA]</scope>
    <source>
        <strain evidence="3 4">NPDC000632</strain>
    </source>
</reference>
<keyword evidence="1" id="KW-0732">Signal</keyword>
<organism evidence="3 4">
    <name type="scientific">Streptomyces flaveolus</name>
    <dbReference type="NCBI Taxonomy" id="67297"/>
    <lineage>
        <taxon>Bacteria</taxon>
        <taxon>Bacillati</taxon>
        <taxon>Actinomycetota</taxon>
        <taxon>Actinomycetes</taxon>
        <taxon>Kitasatosporales</taxon>
        <taxon>Streptomycetaceae</taxon>
        <taxon>Streptomyces</taxon>
    </lineage>
</organism>
<dbReference type="InterPro" id="IPR000073">
    <property type="entry name" value="AB_hydrolase_1"/>
</dbReference>
<dbReference type="Gene3D" id="3.40.50.1820">
    <property type="entry name" value="alpha/beta hydrolase"/>
    <property type="match status" value="1"/>
</dbReference>
<accession>A0ABV1VSP5</accession>
<dbReference type="InterPro" id="IPR052897">
    <property type="entry name" value="Sec-Metab_Biosynth_Hydrolase"/>
</dbReference>
<dbReference type="PANTHER" id="PTHR37017:SF11">
    <property type="entry name" value="ESTERASE_LIPASE_THIOESTERASE DOMAIN-CONTAINING PROTEIN"/>
    <property type="match status" value="1"/>
</dbReference>